<dbReference type="Gene3D" id="2.60.120.380">
    <property type="match status" value="4"/>
</dbReference>
<protein>
    <submittedName>
        <fullName evidence="3">Glutamate synthase</fullName>
    </submittedName>
</protein>
<reference evidence="3 4" key="1">
    <citation type="submission" date="2019-01" db="EMBL/GenBank/DDBJ databases">
        <title>Pseudoxanthomonas composti sp. nov., isolated from compost.</title>
        <authorList>
            <person name="Yang G."/>
        </authorList>
    </citation>
    <scope>NUCLEOTIDE SEQUENCE [LARGE SCALE GENOMIC DNA]</scope>
    <source>
        <strain evidence="3 4">GSS15</strain>
    </source>
</reference>
<evidence type="ECO:0000313" key="3">
    <source>
        <dbReference type="EMBL" id="RXR01469.1"/>
    </source>
</evidence>
<dbReference type="SUPFAM" id="SSF81296">
    <property type="entry name" value="E set domains"/>
    <property type="match status" value="2"/>
</dbReference>
<dbReference type="Proteomes" id="UP000289784">
    <property type="component" value="Unassembled WGS sequence"/>
</dbReference>
<organism evidence="3 4">
    <name type="scientific">Pseudoxanthomonas composti</name>
    <dbReference type="NCBI Taxonomy" id="2137479"/>
    <lineage>
        <taxon>Bacteria</taxon>
        <taxon>Pseudomonadati</taxon>
        <taxon>Pseudomonadota</taxon>
        <taxon>Gammaproteobacteria</taxon>
        <taxon>Lysobacterales</taxon>
        <taxon>Lysobacteraceae</taxon>
        <taxon>Pseudoxanthomonas</taxon>
    </lineage>
</organism>
<keyword evidence="1" id="KW-0812">Transmembrane</keyword>
<dbReference type="EMBL" id="SAWZ01000010">
    <property type="protein sequence ID" value="RXR01469.1"/>
    <property type="molecule type" value="Genomic_DNA"/>
</dbReference>
<accession>A0A4Q1JRZ0</accession>
<evidence type="ECO:0000313" key="4">
    <source>
        <dbReference type="Proteomes" id="UP000289784"/>
    </source>
</evidence>
<keyword evidence="1" id="KW-1133">Transmembrane helix</keyword>
<sequence>MDEQLPGRHRRRVIAARLARWTTTCRRVPTLLLLLGMLFSSFAGLATTYVYDSGGKLVAVSDDAGASARYTYDKIGNLTGVDRFSAGQLAIFTFAPARGAAGTVVKIRGQGFSATTSQNVVKFNGVSATVSASTATELTTSVPAGAATGTITVTVGSATAGSASSFVVDVGAGVPVINALSPTSVVAGQAVTVTGTRLMPVIGQTTTTLNGRTAAPSAISNAQIVFPVPLNASSGKVTVTTPYGVGTSAQDILVAPSGVLLSDIESVKRVSLNGVAQTLTANGAGKSVAVLYDAAVGDFPSLQFSGLGERTLSYTVYGVTNTQLASGAVEAGSPSVHLPSVKSAGTYLIVLRPDAPATWTLALEKAPALVSGGATLSQALTKVSQSKRFVFSATAGQNLGLALSELVAPNASYAYLRLYKPDGSYAADQYCYPDSDGCQVNVQDAVAGSYSLVVDAPAHGDRTMSFKVTLSTDISGTLALNTTKVLNLSRRGQNGRLTFSGTAGQTLGLQIAGQSTLPAGRTTYYTVYQPDGSVLNSTAITSGGTLNLPGLPATGTYTVFVDPYLGETSNAQLMISSGTTGGQVTNGASGSFSTTVPGQNVYLTFSASAGQNLGLALSELVVPNASYVQMRVYKPGGDYAADQYCYPDNGGCQVNLPNTVAGTYSVIVEAPSDGDRTMSFKSTLSTDITGALALNTTKALTLTRRGQNGRLTFSGAAGQTVALRISGQSTVPADRTVYYTVYQPDGAVLTSTSVTTDGTLNLPSLPFAGTYQVFADPYYGETASAQILLSSGVTGTTPVGGATGSHGTSVPGQNIYLSFNATAGQNLGLGLSDLVFPGGGTYLYATAYGPAGEYVASNTCYESSAGCQLNLSNLAAGTHSVVITPPSDGGQTMSFKSTLSVDAVVPLTANTAKTMSLTRRGQNGRLTFSATAGQSVALRVSGQSTAPADGYVNYTVYQPDGSMLTSMSVVTDGTLNLQSLPASGAYLVFADPNYGETAGAQVLLSTGVTGTVSVGGATGSYSTTVPGQNVYLSFTATAGQNLGLGLSDLVMPGEGSYLYATAYGPNGEYIAGNGCYASDGGCQLNLSGLTAGTHNVVIAAPSDGARTMSFKTTLSADVVVPLTANTAKALSVTRRGQNGRLTFSGTVGQTVALRIYGQSTVPANRNVYYTVYQPDGSMLTSTTVMTDGTLNLPSLPATGTYLVFADPYYGETASAQVLLSSGVTGTVSAGGATGSYTTTVPGQNVYLTFTATAGQNLGLGLSDLVMPGGGSYLYAAAYGPDGGHVASSGCHVSAGGCQLNLSSLAAGTYSLVIAPPYDGNQTMSFKTTLSADVVASLTNNTVKTISLTRRGQNGRLTFSGSAGQTVALRVSGQGTVPANGDVYYTIYQPDGSMLTSMSVVADGTLNLYSLPATGTYLVFVDPNYGETASAQVLLQNGVTGTMPVNGATGSHTTSVAGQNVYLSFTATAGQNLGLSFSDLAMPGGGSYLYATVYSPDGGHITSNACYVSQGGCQLNLSNLTAGTHSVVVTPPPDGNRTMSFKSTLSADVVTALTVNFTKTLSLSRRGQNGWLTFSGTAGQALRFRVTAQTTTPSDRDVYYTVYQPDGVYLTSMASQSTASQDLPVLPQSGTYSIFVDPYYGETMSGQVLLSPAN</sequence>
<dbReference type="RefSeq" id="WP_129472286.1">
    <property type="nucleotide sequence ID" value="NZ_SAWZ01000010.1"/>
</dbReference>
<dbReference type="OrthoDB" id="5926862at2"/>
<dbReference type="CDD" id="cd00603">
    <property type="entry name" value="IPT_PCSR"/>
    <property type="match status" value="1"/>
</dbReference>
<name>A0A4Q1JRZ0_9GAMM</name>
<dbReference type="Gene3D" id="2.60.40.10">
    <property type="entry name" value="Immunoglobulins"/>
    <property type="match status" value="2"/>
</dbReference>
<keyword evidence="1" id="KW-0472">Membrane</keyword>
<feature type="transmembrane region" description="Helical" evidence="1">
    <location>
        <begin position="30"/>
        <end position="51"/>
    </location>
</feature>
<dbReference type="InterPro" id="IPR014756">
    <property type="entry name" value="Ig_E-set"/>
</dbReference>
<feature type="domain" description="IPT/TIG" evidence="2">
    <location>
        <begin position="95"/>
        <end position="164"/>
    </location>
</feature>
<dbReference type="InterPro" id="IPR013783">
    <property type="entry name" value="Ig-like_fold"/>
</dbReference>
<comment type="caution">
    <text evidence="3">The sequence shown here is derived from an EMBL/GenBank/DDBJ whole genome shotgun (WGS) entry which is preliminary data.</text>
</comment>
<gene>
    <name evidence="3" type="ORF">EPA99_16220</name>
</gene>
<evidence type="ECO:0000259" key="2">
    <source>
        <dbReference type="Pfam" id="PF01833"/>
    </source>
</evidence>
<proteinExistence type="predicted"/>
<dbReference type="Pfam" id="PF01833">
    <property type="entry name" value="TIG"/>
    <property type="match status" value="1"/>
</dbReference>
<keyword evidence="4" id="KW-1185">Reference proteome</keyword>
<evidence type="ECO:0000256" key="1">
    <source>
        <dbReference type="SAM" id="Phobius"/>
    </source>
</evidence>
<dbReference type="InterPro" id="IPR002909">
    <property type="entry name" value="IPT_dom"/>
</dbReference>